<comment type="caution">
    <text evidence="2">The sequence shown here is derived from an EMBL/GenBank/DDBJ whole genome shotgun (WGS) entry which is preliminary data.</text>
</comment>
<keyword evidence="3" id="KW-1185">Reference proteome</keyword>
<feature type="compositionally biased region" description="Basic and acidic residues" evidence="1">
    <location>
        <begin position="340"/>
        <end position="386"/>
    </location>
</feature>
<dbReference type="AlphaFoldDB" id="A0AAN6TUX8"/>
<dbReference type="RefSeq" id="XP_062644969.1">
    <property type="nucleotide sequence ID" value="XM_062793435.1"/>
</dbReference>
<feature type="compositionally biased region" description="Basic residues" evidence="1">
    <location>
        <begin position="196"/>
        <end position="209"/>
    </location>
</feature>
<evidence type="ECO:0000313" key="2">
    <source>
        <dbReference type="EMBL" id="KAK4121198.1"/>
    </source>
</evidence>
<feature type="region of interest" description="Disordered" evidence="1">
    <location>
        <begin position="1"/>
        <end position="49"/>
    </location>
</feature>
<evidence type="ECO:0000256" key="1">
    <source>
        <dbReference type="SAM" id="MobiDB-lite"/>
    </source>
</evidence>
<accession>A0AAN6TUX8</accession>
<feature type="compositionally biased region" description="Basic and acidic residues" evidence="1">
    <location>
        <begin position="36"/>
        <end position="49"/>
    </location>
</feature>
<feature type="compositionally biased region" description="Basic residues" evidence="1">
    <location>
        <begin position="25"/>
        <end position="35"/>
    </location>
</feature>
<gene>
    <name evidence="2" type="ORF">N657DRAFT_648014</name>
</gene>
<reference evidence="2" key="2">
    <citation type="submission" date="2023-05" db="EMBL/GenBank/DDBJ databases">
        <authorList>
            <consortium name="Lawrence Berkeley National Laboratory"/>
            <person name="Steindorff A."/>
            <person name="Hensen N."/>
            <person name="Bonometti L."/>
            <person name="Westerberg I."/>
            <person name="Brannstrom I.O."/>
            <person name="Guillou S."/>
            <person name="Cros-Aarteil S."/>
            <person name="Calhoun S."/>
            <person name="Haridas S."/>
            <person name="Kuo A."/>
            <person name="Mondo S."/>
            <person name="Pangilinan J."/>
            <person name="Riley R."/>
            <person name="Labutti K."/>
            <person name="Andreopoulos B."/>
            <person name="Lipzen A."/>
            <person name="Chen C."/>
            <person name="Yanf M."/>
            <person name="Daum C."/>
            <person name="Ng V."/>
            <person name="Clum A."/>
            <person name="Ohm R."/>
            <person name="Martin F."/>
            <person name="Silar P."/>
            <person name="Natvig D."/>
            <person name="Lalanne C."/>
            <person name="Gautier V."/>
            <person name="Ament-Velasquez S.L."/>
            <person name="Kruys A."/>
            <person name="Hutchinson M.I."/>
            <person name="Powell A.J."/>
            <person name="Barry K."/>
            <person name="Miller A.N."/>
            <person name="Grigoriev I.V."/>
            <person name="Debuchy R."/>
            <person name="Gladieux P."/>
            <person name="Thoren M.H."/>
            <person name="Johannesson H."/>
        </authorList>
    </citation>
    <scope>NUCLEOTIDE SEQUENCE</scope>
    <source>
        <strain evidence="2">CBS 731.68</strain>
    </source>
</reference>
<evidence type="ECO:0000313" key="3">
    <source>
        <dbReference type="Proteomes" id="UP001302602"/>
    </source>
</evidence>
<feature type="compositionally biased region" description="Pro residues" evidence="1">
    <location>
        <begin position="114"/>
        <end position="129"/>
    </location>
</feature>
<feature type="compositionally biased region" description="Basic and acidic residues" evidence="1">
    <location>
        <begin position="401"/>
        <end position="419"/>
    </location>
</feature>
<feature type="compositionally biased region" description="Polar residues" evidence="1">
    <location>
        <begin position="95"/>
        <end position="111"/>
    </location>
</feature>
<protein>
    <submittedName>
        <fullName evidence="2">Uncharacterized protein</fullName>
    </submittedName>
</protein>
<sequence>MAPYAPEWMSNIRDPRRPPPLAHIRSPHNLHRRSRPYRDGDLRPDHHDQDHAVEVHIVRDIIDDHPDHPININFNYGPVHIHQNCLCPNPSAHTCSPATAASGRRNTTTGITYPYPPLPGPPPPPPPAAGAPTRRRPSRPPLQPLGHSAPRPYHPRPAGSPPRHASARSVTRIIVPSPESGYSSSSSSALDEPPPRRHRSGSPRPRRGILRTDRSTGRGEVGPGGGVTVTTTSSSSSSAAAAGAIPAAHGGGQIRVQVGICDGCLTRRRLVWGGYCAECEVFVDSGGDDVDEDEISLSSPGPVSPRIWARARSPGPGTGTALRRGGGHGGALRVRYVSGGREDSAPADRRGMRGRELLERERESDFQREEREAMERNRLRRDRERDAVRNGVRRGVRWDADVEARDRGRDRRSYPRTTERVYFSESEGDSAW</sequence>
<feature type="region of interest" description="Disordered" evidence="1">
    <location>
        <begin position="95"/>
        <end position="236"/>
    </location>
</feature>
<reference evidence="2" key="1">
    <citation type="journal article" date="2023" name="Mol. Phylogenet. Evol.">
        <title>Genome-scale phylogeny and comparative genomics of the fungal order Sordariales.</title>
        <authorList>
            <person name="Hensen N."/>
            <person name="Bonometti L."/>
            <person name="Westerberg I."/>
            <person name="Brannstrom I.O."/>
            <person name="Guillou S."/>
            <person name="Cros-Aarteil S."/>
            <person name="Calhoun S."/>
            <person name="Haridas S."/>
            <person name="Kuo A."/>
            <person name="Mondo S."/>
            <person name="Pangilinan J."/>
            <person name="Riley R."/>
            <person name="LaButti K."/>
            <person name="Andreopoulos B."/>
            <person name="Lipzen A."/>
            <person name="Chen C."/>
            <person name="Yan M."/>
            <person name="Daum C."/>
            <person name="Ng V."/>
            <person name="Clum A."/>
            <person name="Steindorff A."/>
            <person name="Ohm R.A."/>
            <person name="Martin F."/>
            <person name="Silar P."/>
            <person name="Natvig D.O."/>
            <person name="Lalanne C."/>
            <person name="Gautier V."/>
            <person name="Ament-Velasquez S.L."/>
            <person name="Kruys A."/>
            <person name="Hutchinson M.I."/>
            <person name="Powell A.J."/>
            <person name="Barry K."/>
            <person name="Miller A.N."/>
            <person name="Grigoriev I.V."/>
            <person name="Debuchy R."/>
            <person name="Gladieux P."/>
            <person name="Hiltunen Thoren M."/>
            <person name="Johannesson H."/>
        </authorList>
    </citation>
    <scope>NUCLEOTIDE SEQUENCE</scope>
    <source>
        <strain evidence="2">CBS 731.68</strain>
    </source>
</reference>
<dbReference type="Proteomes" id="UP001302602">
    <property type="component" value="Unassembled WGS sequence"/>
</dbReference>
<dbReference type="GeneID" id="87830204"/>
<name>A0AAN6TUX8_9PEZI</name>
<proteinExistence type="predicted"/>
<feature type="compositionally biased region" description="Low complexity" evidence="1">
    <location>
        <begin position="176"/>
        <end position="191"/>
    </location>
</feature>
<dbReference type="EMBL" id="MU853234">
    <property type="protein sequence ID" value="KAK4121198.1"/>
    <property type="molecule type" value="Genomic_DNA"/>
</dbReference>
<feature type="region of interest" description="Disordered" evidence="1">
    <location>
        <begin position="401"/>
        <end position="432"/>
    </location>
</feature>
<feature type="region of interest" description="Disordered" evidence="1">
    <location>
        <begin position="292"/>
        <end position="386"/>
    </location>
</feature>
<organism evidence="2 3">
    <name type="scientific">Parathielavia appendiculata</name>
    <dbReference type="NCBI Taxonomy" id="2587402"/>
    <lineage>
        <taxon>Eukaryota</taxon>
        <taxon>Fungi</taxon>
        <taxon>Dikarya</taxon>
        <taxon>Ascomycota</taxon>
        <taxon>Pezizomycotina</taxon>
        <taxon>Sordariomycetes</taxon>
        <taxon>Sordariomycetidae</taxon>
        <taxon>Sordariales</taxon>
        <taxon>Chaetomiaceae</taxon>
        <taxon>Parathielavia</taxon>
    </lineage>
</organism>